<sequence>MKPEMTRDILQTLMQHEVMTVERMQLRSGWDVKQGNIDHLIRE</sequence>
<accession>A0A6J5PC43</accession>
<dbReference type="EMBL" id="LR796835">
    <property type="protein sequence ID" value="CAB4169023.1"/>
    <property type="molecule type" value="Genomic_DNA"/>
</dbReference>
<protein>
    <submittedName>
        <fullName evidence="1">Uncharacterized protein</fullName>
    </submittedName>
</protein>
<name>A0A6J5PC43_9CAUD</name>
<proteinExistence type="predicted"/>
<evidence type="ECO:0000313" key="1">
    <source>
        <dbReference type="EMBL" id="CAB4169023.1"/>
    </source>
</evidence>
<gene>
    <name evidence="1" type="ORF">UFOVP581_35</name>
</gene>
<organism evidence="1">
    <name type="scientific">uncultured Caudovirales phage</name>
    <dbReference type="NCBI Taxonomy" id="2100421"/>
    <lineage>
        <taxon>Viruses</taxon>
        <taxon>Duplodnaviria</taxon>
        <taxon>Heunggongvirae</taxon>
        <taxon>Uroviricota</taxon>
        <taxon>Caudoviricetes</taxon>
        <taxon>Peduoviridae</taxon>
        <taxon>Maltschvirus</taxon>
        <taxon>Maltschvirus maltsch</taxon>
    </lineage>
</organism>
<reference evidence="1" key="1">
    <citation type="submission" date="2020-04" db="EMBL/GenBank/DDBJ databases">
        <authorList>
            <person name="Chiriac C."/>
            <person name="Salcher M."/>
            <person name="Ghai R."/>
            <person name="Kavagutti S V."/>
        </authorList>
    </citation>
    <scope>NUCLEOTIDE SEQUENCE</scope>
</reference>